<dbReference type="VEuPathDB" id="MicrosporidiaDB:VCUG_01133"/>
<dbReference type="GeneID" id="19879014"/>
<accession>L2GUT1</accession>
<feature type="compositionally biased region" description="Polar residues" evidence="1">
    <location>
        <begin position="346"/>
        <end position="355"/>
    </location>
</feature>
<feature type="compositionally biased region" description="Basic and acidic residues" evidence="1">
    <location>
        <begin position="688"/>
        <end position="697"/>
    </location>
</feature>
<feature type="region of interest" description="Disordered" evidence="1">
    <location>
        <begin position="286"/>
        <end position="315"/>
    </location>
</feature>
<feature type="compositionally biased region" description="Polar residues" evidence="1">
    <location>
        <begin position="614"/>
        <end position="632"/>
    </location>
</feature>
<feature type="compositionally biased region" description="Low complexity" evidence="1">
    <location>
        <begin position="655"/>
        <end position="671"/>
    </location>
</feature>
<dbReference type="AlphaFoldDB" id="L2GUT1"/>
<dbReference type="Proteomes" id="UP000011081">
    <property type="component" value="Unassembled WGS sequence"/>
</dbReference>
<feature type="region of interest" description="Disordered" evidence="1">
    <location>
        <begin position="611"/>
        <end position="632"/>
    </location>
</feature>
<evidence type="ECO:0000313" key="3">
    <source>
        <dbReference type="Proteomes" id="UP000011081"/>
    </source>
</evidence>
<dbReference type="RefSeq" id="XP_008074155.1">
    <property type="nucleotide sequence ID" value="XM_008075964.1"/>
</dbReference>
<feature type="compositionally biased region" description="Basic and acidic residues" evidence="1">
    <location>
        <begin position="293"/>
        <end position="304"/>
    </location>
</feature>
<dbReference type="HOGENOM" id="CLU_381389_0_0_1"/>
<dbReference type="OMA" id="RERMCKS"/>
<gene>
    <name evidence="2" type="ORF">VCUG_01133</name>
</gene>
<sequence length="697" mass="78295">MSLKFKKVDKCEDVKRIDCSSSGVYILKTDMVLTTESGQTCAQNCKDFACFKNDVLVYDGRDLIFGDGRLTVDACSDVFLNDNIGLLRNSTLIIYDRKFKVLGEYECVSKVGFLSDGFIVELTEPSSTLRIYKNLEKFDELSGKLLFCKENVYGVLNEKIIIYKNHVVKQRIELAGGALSFAEFEDIGILYDDEEFRYFYRGEEVINQEEEELLVMGLDKNGESVGLRDIVIFRDLVYLLGYNDTLTRYKIEIENDKGAGDQSSSRISMLDMEPDLDFNELSLDESTAATNAPKREEKETKQEGTEAQEESSRLTEAFKSTSLFSSKTGTLAANLFTSATRETGAKNVSQTTIFKDSSPEKKSFDASIQDKPRNTTINLNVVGSSSIGSSSDGAKSVVAGEEVKNKDRTAVDVKAGDSITGLFQRGAVVGNTTGSTRFSAIDKKESISSQTAPKNPDEVLKTSLRCDINSLMNDFMSIKTNTYQFESIDDLPDSENYRLIYTKLKFLETVNERSIKKELSRLNAMLNRKITFENYLGYFDEKIKVLNSARYLIKHRSAPVYDSAFSNRQLAAKFLDDLKLLDAKAVNKLDKLEERERMCKSEQVKTETAFVAPQSGNNVSSTPTRNEPTGSFQPPSIQQNIFQEQPLFNPMNSFSPNTTNSVQNSSNTPSSMNTRTSTFSRFLNKQNDVLKKMEERK</sequence>
<dbReference type="OrthoDB" id="10468872at2759"/>
<dbReference type="InParanoid" id="L2GUT1"/>
<evidence type="ECO:0000313" key="2">
    <source>
        <dbReference type="EMBL" id="ELA47364.1"/>
    </source>
</evidence>
<dbReference type="EMBL" id="GL877419">
    <property type="protein sequence ID" value="ELA47364.1"/>
    <property type="molecule type" value="Genomic_DNA"/>
</dbReference>
<evidence type="ECO:0000256" key="1">
    <source>
        <dbReference type="SAM" id="MobiDB-lite"/>
    </source>
</evidence>
<feature type="compositionally biased region" description="Polar residues" evidence="1">
    <location>
        <begin position="672"/>
        <end position="687"/>
    </location>
</feature>
<proteinExistence type="predicted"/>
<feature type="region of interest" description="Disordered" evidence="1">
    <location>
        <begin position="346"/>
        <end position="366"/>
    </location>
</feature>
<feature type="region of interest" description="Disordered" evidence="1">
    <location>
        <begin position="647"/>
        <end position="697"/>
    </location>
</feature>
<name>L2GUT1_VAVCU</name>
<protein>
    <submittedName>
        <fullName evidence="2">Uncharacterized protein</fullName>
    </submittedName>
</protein>
<keyword evidence="3" id="KW-1185">Reference proteome</keyword>
<reference evidence="3" key="1">
    <citation type="submission" date="2011-03" db="EMBL/GenBank/DDBJ databases">
        <title>The genome sequence of Vavraia culicis strain floridensis.</title>
        <authorList>
            <consortium name="The Broad Institute Genome Sequencing Platform"/>
            <person name="Cuomo C."/>
            <person name="Becnel J."/>
            <person name="Sanscrainte N."/>
            <person name="Young S.K."/>
            <person name="Zeng Q."/>
            <person name="Gargeya S."/>
            <person name="Fitzgerald M."/>
            <person name="Haas B."/>
            <person name="Abouelleil A."/>
            <person name="Alvarado L."/>
            <person name="Arachchi H.M."/>
            <person name="Berlin A."/>
            <person name="Chapman S.B."/>
            <person name="Gearin G."/>
            <person name="Goldberg J."/>
            <person name="Griggs A."/>
            <person name="Gujja S."/>
            <person name="Hansen M."/>
            <person name="Heiman D."/>
            <person name="Howarth C."/>
            <person name="Larimer J."/>
            <person name="Lui A."/>
            <person name="MacDonald P.J.P."/>
            <person name="McCowen C."/>
            <person name="Montmayeur A."/>
            <person name="Murphy C."/>
            <person name="Neiman D."/>
            <person name="Pearson M."/>
            <person name="Priest M."/>
            <person name="Roberts A."/>
            <person name="Saif S."/>
            <person name="Shea T."/>
            <person name="Sisk P."/>
            <person name="Stolte C."/>
            <person name="Sykes S."/>
            <person name="Wortman J."/>
            <person name="Nusbaum C."/>
            <person name="Birren B."/>
        </authorList>
    </citation>
    <scope>NUCLEOTIDE SEQUENCE [LARGE SCALE GENOMIC DNA]</scope>
    <source>
        <strain evidence="3">floridensis</strain>
    </source>
</reference>
<feature type="compositionally biased region" description="Basic and acidic residues" evidence="1">
    <location>
        <begin position="357"/>
        <end position="366"/>
    </location>
</feature>
<organism evidence="2 3">
    <name type="scientific">Vavraia culicis (isolate floridensis)</name>
    <name type="common">Microsporidian parasite</name>
    <dbReference type="NCBI Taxonomy" id="948595"/>
    <lineage>
        <taxon>Eukaryota</taxon>
        <taxon>Fungi</taxon>
        <taxon>Fungi incertae sedis</taxon>
        <taxon>Microsporidia</taxon>
        <taxon>Pleistophoridae</taxon>
        <taxon>Vavraia</taxon>
    </lineage>
</organism>